<protein>
    <recommendedName>
        <fullName evidence="5">S-adenosyl-L-methionine-dependent methyltransferase</fullName>
    </recommendedName>
</protein>
<feature type="region of interest" description="Disordered" evidence="1">
    <location>
        <begin position="44"/>
        <end position="74"/>
    </location>
</feature>
<evidence type="ECO:0000313" key="4">
    <source>
        <dbReference type="Proteomes" id="UP000235786"/>
    </source>
</evidence>
<reference evidence="3 4" key="1">
    <citation type="submission" date="2016-04" db="EMBL/GenBank/DDBJ databases">
        <title>A degradative enzymes factory behind the ericoid mycorrhizal symbiosis.</title>
        <authorList>
            <consortium name="DOE Joint Genome Institute"/>
            <person name="Martino E."/>
            <person name="Morin E."/>
            <person name="Grelet G."/>
            <person name="Kuo A."/>
            <person name="Kohler A."/>
            <person name="Daghino S."/>
            <person name="Barry K."/>
            <person name="Choi C."/>
            <person name="Cichocki N."/>
            <person name="Clum A."/>
            <person name="Copeland A."/>
            <person name="Hainaut M."/>
            <person name="Haridas S."/>
            <person name="Labutti K."/>
            <person name="Lindquist E."/>
            <person name="Lipzen A."/>
            <person name="Khouja H.-R."/>
            <person name="Murat C."/>
            <person name="Ohm R."/>
            <person name="Olson A."/>
            <person name="Spatafora J."/>
            <person name="Veneault-Fourrey C."/>
            <person name="Henrissat B."/>
            <person name="Grigoriev I."/>
            <person name="Martin F."/>
            <person name="Perotto S."/>
        </authorList>
    </citation>
    <scope>NUCLEOTIDE SEQUENCE [LARGE SCALE GENOMIC DNA]</scope>
    <source>
        <strain evidence="3 4">F</strain>
    </source>
</reference>
<dbReference type="AlphaFoldDB" id="A0A2J6QTE8"/>
<gene>
    <name evidence="3" type="ORF">L207DRAFT_520830</name>
</gene>
<evidence type="ECO:0000256" key="1">
    <source>
        <dbReference type="SAM" id="MobiDB-lite"/>
    </source>
</evidence>
<proteinExistence type="predicted"/>
<evidence type="ECO:0008006" key="5">
    <source>
        <dbReference type="Google" id="ProtNLM"/>
    </source>
</evidence>
<keyword evidence="4" id="KW-1185">Reference proteome</keyword>
<dbReference type="Gene3D" id="3.40.50.150">
    <property type="entry name" value="Vaccinia Virus protein VP39"/>
    <property type="match status" value="1"/>
</dbReference>
<evidence type="ECO:0000256" key="2">
    <source>
        <dbReference type="SAM" id="Phobius"/>
    </source>
</evidence>
<sequence length="295" mass="33350">MQGRIFNFVSVSAAVGILFLFATLWNLQSRDILYTNLEEYEKATPTKNTSTVPEEVVADNTTVSNTTETVEPTPEPTRLSFYEIANKWGTDKVTTHHYNHMYEKYLEPIRDKPLKMLEIGLGCNMDYGPGKSYYTWLEFLPNVDLYYIEYDKACVEKWAQNMTNVKIYTGSQSDTDFLNKFINSSGGGFDIIIDDGGHTMEQQITSLDKLFPIVKPGGMYFCEDLQTSYMEGYGAVPGAKTMMGVISELLNDLNVNVQGAPPLQHEVGREMRSVECGEEICGFFKKELGKTEVRT</sequence>
<feature type="compositionally biased region" description="Low complexity" evidence="1">
    <location>
        <begin position="60"/>
        <end position="72"/>
    </location>
</feature>
<evidence type="ECO:0000313" key="3">
    <source>
        <dbReference type="EMBL" id="PMD29533.1"/>
    </source>
</evidence>
<feature type="transmembrane region" description="Helical" evidence="2">
    <location>
        <begin position="6"/>
        <end position="27"/>
    </location>
</feature>
<dbReference type="InterPro" id="IPR029063">
    <property type="entry name" value="SAM-dependent_MTases_sf"/>
</dbReference>
<dbReference type="Proteomes" id="UP000235786">
    <property type="component" value="Unassembled WGS sequence"/>
</dbReference>
<organism evidence="3 4">
    <name type="scientific">Hyaloscypha variabilis (strain UAMH 11265 / GT02V1 / F)</name>
    <name type="common">Meliniomyces variabilis</name>
    <dbReference type="NCBI Taxonomy" id="1149755"/>
    <lineage>
        <taxon>Eukaryota</taxon>
        <taxon>Fungi</taxon>
        <taxon>Dikarya</taxon>
        <taxon>Ascomycota</taxon>
        <taxon>Pezizomycotina</taxon>
        <taxon>Leotiomycetes</taxon>
        <taxon>Helotiales</taxon>
        <taxon>Hyaloscyphaceae</taxon>
        <taxon>Hyaloscypha</taxon>
        <taxon>Hyaloscypha variabilis</taxon>
    </lineage>
</organism>
<dbReference type="EMBL" id="KZ613973">
    <property type="protein sequence ID" value="PMD29533.1"/>
    <property type="molecule type" value="Genomic_DNA"/>
</dbReference>
<accession>A0A2J6QTE8</accession>
<dbReference type="OrthoDB" id="407477at2759"/>
<keyword evidence="2" id="KW-0812">Transmembrane</keyword>
<dbReference type="STRING" id="1149755.A0A2J6QTE8"/>
<name>A0A2J6QTE8_HYAVF</name>
<keyword evidence="2" id="KW-1133">Transmembrane helix</keyword>
<dbReference type="SUPFAM" id="SSF53335">
    <property type="entry name" value="S-adenosyl-L-methionine-dependent methyltransferases"/>
    <property type="match status" value="1"/>
</dbReference>
<keyword evidence="2" id="KW-0472">Membrane</keyword>